<accession>A0AB72UFZ1</accession>
<evidence type="ECO:0008006" key="4">
    <source>
        <dbReference type="Google" id="ProtNLM"/>
    </source>
</evidence>
<feature type="transmembrane region" description="Helical" evidence="1">
    <location>
        <begin position="45"/>
        <end position="65"/>
    </location>
</feature>
<feature type="transmembrane region" description="Helical" evidence="1">
    <location>
        <begin position="101"/>
        <end position="120"/>
    </location>
</feature>
<reference evidence="2 3" key="1">
    <citation type="journal article" date="2012" name="J. Bacteriol.">
        <title>Genome sequence of Thalassospira xiamenensis type strain M-5.</title>
        <authorList>
            <person name="Lai Q."/>
            <person name="Shao Z."/>
        </authorList>
    </citation>
    <scope>NUCLEOTIDE SEQUENCE [LARGE SCALE GENOMIC DNA]</scope>
    <source>
        <strain evidence="2 3">M-5</strain>
    </source>
</reference>
<dbReference type="EMBL" id="CP004388">
    <property type="protein sequence ID" value="AJD53124.1"/>
    <property type="molecule type" value="Genomic_DNA"/>
</dbReference>
<evidence type="ECO:0000313" key="3">
    <source>
        <dbReference type="Proteomes" id="UP000007127"/>
    </source>
</evidence>
<keyword evidence="1" id="KW-0812">Transmembrane</keyword>
<dbReference type="GeneID" id="31928690"/>
<feature type="transmembrane region" description="Helical" evidence="1">
    <location>
        <begin position="72"/>
        <end position="95"/>
    </location>
</feature>
<gene>
    <name evidence="2" type="ORF">TH3_15090</name>
</gene>
<dbReference type="RefSeq" id="WP_007092034.1">
    <property type="nucleotide sequence ID" value="NZ_CP004388.1"/>
</dbReference>
<feature type="transmembrane region" description="Helical" evidence="1">
    <location>
        <begin position="12"/>
        <end position="39"/>
    </location>
</feature>
<keyword evidence="1" id="KW-1133">Transmembrane helix</keyword>
<name>A0AB72UFZ1_9PROT</name>
<dbReference type="Proteomes" id="UP000007127">
    <property type="component" value="Chromosome"/>
</dbReference>
<keyword evidence="1" id="KW-0472">Membrane</keyword>
<evidence type="ECO:0000256" key="1">
    <source>
        <dbReference type="SAM" id="Phobius"/>
    </source>
</evidence>
<sequence>MSIDVPNKMLKTVLMLDAATCLTFGLLLCIGNAFLAGLLGLPADLLLYAGIILFPCAVLMSATGWQARPNGFLVRLIVVGNLGWVLASLAVLIAPVGVPTAIGYGFVILQALGVMGIAALEYRFAASHSLSVAS</sequence>
<dbReference type="AlphaFoldDB" id="A0AB72UFZ1"/>
<proteinExistence type="predicted"/>
<protein>
    <recommendedName>
        <fullName evidence="4">Integral membrane protein</fullName>
    </recommendedName>
</protein>
<evidence type="ECO:0000313" key="2">
    <source>
        <dbReference type="EMBL" id="AJD53124.1"/>
    </source>
</evidence>
<organism evidence="2 3">
    <name type="scientific">Thalassospira xiamenensis M-5 = DSM 17429</name>
    <dbReference type="NCBI Taxonomy" id="1123366"/>
    <lineage>
        <taxon>Bacteria</taxon>
        <taxon>Pseudomonadati</taxon>
        <taxon>Pseudomonadota</taxon>
        <taxon>Alphaproteobacteria</taxon>
        <taxon>Rhodospirillales</taxon>
        <taxon>Thalassospiraceae</taxon>
        <taxon>Thalassospira</taxon>
    </lineage>
</organism>
<dbReference type="KEGG" id="txi:TH3_15090"/>